<proteinExistence type="predicted"/>
<dbReference type="EMBL" id="JBBEUB010000001">
    <property type="protein sequence ID" value="MEJ2901265.1"/>
    <property type="molecule type" value="Genomic_DNA"/>
</dbReference>
<organism evidence="1 2">
    <name type="scientific">Pedobacter panaciterrae</name>
    <dbReference type="NCBI Taxonomy" id="363849"/>
    <lineage>
        <taxon>Bacteria</taxon>
        <taxon>Pseudomonadati</taxon>
        <taxon>Bacteroidota</taxon>
        <taxon>Sphingobacteriia</taxon>
        <taxon>Sphingobacteriales</taxon>
        <taxon>Sphingobacteriaceae</taxon>
        <taxon>Pedobacter</taxon>
    </lineage>
</organism>
<reference evidence="1 2" key="1">
    <citation type="submission" date="2024-03" db="EMBL/GenBank/DDBJ databases">
        <title>Sequence of Lycoming College Course Isolates.</title>
        <authorList>
            <person name="Plotts O."/>
            <person name="Newman J."/>
        </authorList>
    </citation>
    <scope>NUCLEOTIDE SEQUENCE [LARGE SCALE GENOMIC DNA]</scope>
    <source>
        <strain evidence="1 2">CJB-3</strain>
    </source>
</reference>
<comment type="caution">
    <text evidence="1">The sequence shown here is derived from an EMBL/GenBank/DDBJ whole genome shotgun (WGS) entry which is preliminary data.</text>
</comment>
<gene>
    <name evidence="1" type="ORF">WAE58_02440</name>
</gene>
<dbReference type="RefSeq" id="WP_172663739.1">
    <property type="nucleotide sequence ID" value="NZ_CBFGNQ010000004.1"/>
</dbReference>
<protein>
    <recommendedName>
        <fullName evidence="3">HMA domain-containing protein</fullName>
    </recommendedName>
</protein>
<dbReference type="Proteomes" id="UP001378956">
    <property type="component" value="Unassembled WGS sequence"/>
</dbReference>
<keyword evidence="2" id="KW-1185">Reference proteome</keyword>
<name>A0ABU8NG95_9SPHI</name>
<sequence length="78" mass="9133">MNIIIFKTSVRDKNDLSTIRRKMDNLLGTKNWTFALEDEDKILRVVSASSYVPAIRKILMKYGFICEELPYSLDEFKV</sequence>
<evidence type="ECO:0008006" key="3">
    <source>
        <dbReference type="Google" id="ProtNLM"/>
    </source>
</evidence>
<evidence type="ECO:0000313" key="1">
    <source>
        <dbReference type="EMBL" id="MEJ2901265.1"/>
    </source>
</evidence>
<evidence type="ECO:0000313" key="2">
    <source>
        <dbReference type="Proteomes" id="UP001378956"/>
    </source>
</evidence>
<accession>A0ABU8NG95</accession>